<reference evidence="6 7" key="1">
    <citation type="submission" date="2020-08" db="EMBL/GenBank/DDBJ databases">
        <title>Sequencing the genomes of 1000 actinobacteria strains.</title>
        <authorList>
            <person name="Klenk H.-P."/>
        </authorList>
    </citation>
    <scope>NUCLEOTIDE SEQUENCE [LARGE SCALE GENOMIC DNA]</scope>
    <source>
        <strain evidence="6 7">DSM 44786</strain>
    </source>
</reference>
<accession>A0A7W7S8G4</accession>
<dbReference type="PROSITE" id="PS50240">
    <property type="entry name" value="TRYPSIN_DOM"/>
    <property type="match status" value="1"/>
</dbReference>
<dbReference type="PANTHER" id="PTHR24276">
    <property type="entry name" value="POLYSERASE-RELATED"/>
    <property type="match status" value="1"/>
</dbReference>
<feature type="domain" description="Peptidase S1" evidence="5">
    <location>
        <begin position="156"/>
        <end position="383"/>
    </location>
</feature>
<evidence type="ECO:0000256" key="3">
    <source>
        <dbReference type="ARBA" id="ARBA00023157"/>
    </source>
</evidence>
<proteinExistence type="inferred from homology"/>
<dbReference type="InterPro" id="IPR043504">
    <property type="entry name" value="Peptidase_S1_PA_chymotrypsin"/>
</dbReference>
<dbReference type="Pfam" id="PF00089">
    <property type="entry name" value="Trypsin"/>
    <property type="match status" value="1"/>
</dbReference>
<feature type="signal peptide" evidence="4">
    <location>
        <begin position="1"/>
        <end position="28"/>
    </location>
</feature>
<name>A0A7W7S8G4_9ACTN</name>
<dbReference type="PANTHER" id="PTHR24276:SF98">
    <property type="entry name" value="FI18310P1-RELATED"/>
    <property type="match status" value="1"/>
</dbReference>
<dbReference type="GO" id="GO:0004252">
    <property type="term" value="F:serine-type endopeptidase activity"/>
    <property type="evidence" value="ECO:0007669"/>
    <property type="project" value="InterPro"/>
</dbReference>
<dbReference type="InterPro" id="IPR001314">
    <property type="entry name" value="Peptidase_S1A"/>
</dbReference>
<keyword evidence="2 4" id="KW-0732">Signal</keyword>
<evidence type="ECO:0000313" key="6">
    <source>
        <dbReference type="EMBL" id="MBB4945248.1"/>
    </source>
</evidence>
<evidence type="ECO:0000259" key="5">
    <source>
        <dbReference type="PROSITE" id="PS50240"/>
    </source>
</evidence>
<comment type="caution">
    <text evidence="6">The sequence shown here is derived from an EMBL/GenBank/DDBJ whole genome shotgun (WGS) entry which is preliminary data.</text>
</comment>
<dbReference type="SUPFAM" id="SSF69318">
    <property type="entry name" value="Integrin alpha N-terminal domain"/>
    <property type="match status" value="1"/>
</dbReference>
<feature type="chain" id="PRO_5030680751" evidence="4">
    <location>
        <begin position="29"/>
        <end position="660"/>
    </location>
</feature>
<dbReference type="Pfam" id="PF13517">
    <property type="entry name" value="FG-GAP_3"/>
    <property type="match status" value="2"/>
</dbReference>
<dbReference type="Proteomes" id="UP000573327">
    <property type="component" value="Unassembled WGS sequence"/>
</dbReference>
<dbReference type="InterPro" id="IPR028994">
    <property type="entry name" value="Integrin_alpha_N"/>
</dbReference>
<organism evidence="6 7">
    <name type="scientific">Kitasatospora gansuensis</name>
    <dbReference type="NCBI Taxonomy" id="258050"/>
    <lineage>
        <taxon>Bacteria</taxon>
        <taxon>Bacillati</taxon>
        <taxon>Actinomycetota</taxon>
        <taxon>Actinomycetes</taxon>
        <taxon>Kitasatosporales</taxon>
        <taxon>Streptomycetaceae</taxon>
        <taxon>Kitasatospora</taxon>
    </lineage>
</organism>
<dbReference type="GO" id="GO:0006508">
    <property type="term" value="P:proteolysis"/>
    <property type="evidence" value="ECO:0007669"/>
    <property type="project" value="InterPro"/>
</dbReference>
<dbReference type="Gene3D" id="2.40.10.10">
    <property type="entry name" value="Trypsin-like serine proteases"/>
    <property type="match status" value="1"/>
</dbReference>
<evidence type="ECO:0000313" key="7">
    <source>
        <dbReference type="Proteomes" id="UP000573327"/>
    </source>
</evidence>
<dbReference type="RefSeq" id="WP_184911613.1">
    <property type="nucleotide sequence ID" value="NZ_JACHJR010000001.1"/>
</dbReference>
<evidence type="ECO:0000256" key="1">
    <source>
        <dbReference type="ARBA" id="ARBA00007664"/>
    </source>
</evidence>
<dbReference type="InterPro" id="IPR013517">
    <property type="entry name" value="FG-GAP"/>
</dbReference>
<protein>
    <submittedName>
        <fullName evidence="6">V8-like Glu-specific endopeptidase</fullName>
    </submittedName>
</protein>
<comment type="similarity">
    <text evidence="1">Belongs to the peptidase S1 family.</text>
</comment>
<dbReference type="AlphaFoldDB" id="A0A7W7S8G4"/>
<dbReference type="SMART" id="SM00020">
    <property type="entry name" value="Tryp_SPc"/>
    <property type="match status" value="1"/>
</dbReference>
<gene>
    <name evidence="6" type="ORF">F4556_000783</name>
</gene>
<sequence>MRTVRRLAWPLGAVLAIPVMAGSVPAAAAETAPPSAVEDFAYPGAAQILAESHVALKYGDGNIRLADCTSTDNLIEVFSRTFDTGSVKVCFKVTGPTGFLALELPKVYSVKGDDHAVKATLNTGGSVSSVDIKKNLYTPVGEGTSTDGTTLLELNATDGPAAPAGTASAYPAIGAVQVGQPGHEGSRSCSATLVAPQWVLTAANCFATGTTPAADGAPKAKTTVTLGRADLAANGGFVTEGVELVSRTDRDLVMVRLAQPATGITPMPIATSAPAAGQDLTVTGFGRTKADWLPGKLHTATFTVGAVAATGLDLAAKAAADTFCKGDAGGPAIRQTAGGFELAAVNSRSWQGGCFGTAATETRTGAYDTRTDDLAGWIQGVGSRISAAANEAGGSGRVRWADFDGDRKPDYIVVADNGEVFVYLNRGGDPAGANGWQGIGRVATGVTNDRSRVRFADFDGDLKADYIVVNPDGKVDVYLNRGGDVGNGWQKITVATGVTTNQNQVRFTDFDGDGRTDYMVIADSGEINVWLNRGGDPAGGAGWQGIGRVATGLTNDRSRVRFADLDGDGKADYYLINPDGKVVVYLNKGGDVGGGWTSLGQIATGLTTDQNRVQFVDFNGDKHADYVLGGASDSSATVFAWNGGDSGNGWNNLGKVASGA</sequence>
<keyword evidence="7" id="KW-1185">Reference proteome</keyword>
<keyword evidence="3" id="KW-1015">Disulfide bond</keyword>
<evidence type="ECO:0000256" key="2">
    <source>
        <dbReference type="ARBA" id="ARBA00022729"/>
    </source>
</evidence>
<dbReference type="InterPro" id="IPR009003">
    <property type="entry name" value="Peptidase_S1_PA"/>
</dbReference>
<dbReference type="EMBL" id="JACHJR010000001">
    <property type="protein sequence ID" value="MBB4945248.1"/>
    <property type="molecule type" value="Genomic_DNA"/>
</dbReference>
<dbReference type="InterPro" id="IPR001254">
    <property type="entry name" value="Trypsin_dom"/>
</dbReference>
<dbReference type="InterPro" id="IPR050430">
    <property type="entry name" value="Peptidase_S1"/>
</dbReference>
<dbReference type="PRINTS" id="PR00722">
    <property type="entry name" value="CHYMOTRYPSIN"/>
</dbReference>
<evidence type="ECO:0000256" key="4">
    <source>
        <dbReference type="SAM" id="SignalP"/>
    </source>
</evidence>
<dbReference type="SUPFAM" id="SSF50494">
    <property type="entry name" value="Trypsin-like serine proteases"/>
    <property type="match status" value="1"/>
</dbReference>